<name>A0A850EHV7_9BACL</name>
<keyword evidence="1" id="KW-0808">Transferase</keyword>
<protein>
    <submittedName>
        <fullName evidence="1">Nucleoside 2-deoxyribosyltransferase</fullName>
    </submittedName>
</protein>
<evidence type="ECO:0000313" key="1">
    <source>
        <dbReference type="EMBL" id="NUU58957.1"/>
    </source>
</evidence>
<dbReference type="SUPFAM" id="SSF52309">
    <property type="entry name" value="N-(deoxy)ribosyltransferase-like"/>
    <property type="match status" value="1"/>
</dbReference>
<dbReference type="EMBL" id="JABWCS010000167">
    <property type="protein sequence ID" value="NUU58957.1"/>
    <property type="molecule type" value="Genomic_DNA"/>
</dbReference>
<reference evidence="1" key="1">
    <citation type="submission" date="2020-06" db="EMBL/GenBank/DDBJ databases">
        <title>Paenibacillus sp. nov., isolated from soil.</title>
        <authorList>
            <person name="Seo Y.L."/>
        </authorList>
    </citation>
    <scope>NUCLEOTIDE SEQUENCE [LARGE SCALE GENOMIC DNA]</scope>
    <source>
        <strain evidence="1">JW14</strain>
    </source>
</reference>
<dbReference type="InterPro" id="IPR007710">
    <property type="entry name" value="Nucleoside_deoxyribTrfase"/>
</dbReference>
<dbReference type="InterPro" id="IPR029056">
    <property type="entry name" value="Ribokinase-like"/>
</dbReference>
<comment type="caution">
    <text evidence="1">The sequence shown here is derived from an EMBL/GenBank/DDBJ whole genome shotgun (WGS) entry which is preliminary data.</text>
</comment>
<dbReference type="Gene3D" id="3.40.50.450">
    <property type="match status" value="1"/>
</dbReference>
<accession>A0A850EHV7</accession>
<dbReference type="GO" id="GO:0016740">
    <property type="term" value="F:transferase activity"/>
    <property type="evidence" value="ECO:0007669"/>
    <property type="project" value="UniProtKB-KW"/>
</dbReference>
<dbReference type="SUPFAM" id="SSF53613">
    <property type="entry name" value="Ribokinase-like"/>
    <property type="match status" value="1"/>
</dbReference>
<dbReference type="Pfam" id="PF05014">
    <property type="entry name" value="Nuc_deoxyrib_tr"/>
    <property type="match status" value="1"/>
</dbReference>
<dbReference type="Gene3D" id="3.40.1190.20">
    <property type="match status" value="1"/>
</dbReference>
<dbReference type="Proteomes" id="UP000564806">
    <property type="component" value="Unassembled WGS sequence"/>
</dbReference>
<sequence>MQYNNRFLVIGEVYTDVHLHAKSDGKSILRLGGVFHSARSFDALNQAYALATVSPSYINESVSKYANELSAVEYFHIGEINNCPNIILISDSVEAGDQGYNDILREQSTASINISELEKALEKFKPTDIILYPGKYPLSSIYQTLGKTNCRVHVDFQYGKLELEMLITNGIILETFILSTSAEYFKEECNKEPSLLVEKIESKYAKTILLKENRGGSRLYIHNEMKWIAAPSFPVVTQHSVGVGDCYNSVFLSTKHMQDNIQFALKQASYSASLYASTWMHDDFKEIMNFLPDEEELLLLNGIELPWDERSRKHIYIAAPDFPDVDTTWIDYVCNALTYHNFIPRRPVKENGIIRGNEPESQQLQAYDKDIKLLNECSILIAVLLNDDPGTYVEIGWMAKFGKPTILFDPYHRSYNLFLRKTVSKICYTLGEVVDAVFQLITKGEEQVGE</sequence>
<dbReference type="RefSeq" id="WP_175369676.1">
    <property type="nucleotide sequence ID" value="NZ_JABWCS010000167.1"/>
</dbReference>
<keyword evidence="2" id="KW-1185">Reference proteome</keyword>
<dbReference type="AlphaFoldDB" id="A0A850EHV7"/>
<evidence type="ECO:0000313" key="2">
    <source>
        <dbReference type="Proteomes" id="UP000564806"/>
    </source>
</evidence>
<organism evidence="1 2">
    <name type="scientific">Paenibacillus agri</name>
    <dbReference type="NCBI Taxonomy" id="2744309"/>
    <lineage>
        <taxon>Bacteria</taxon>
        <taxon>Bacillati</taxon>
        <taxon>Bacillota</taxon>
        <taxon>Bacilli</taxon>
        <taxon>Bacillales</taxon>
        <taxon>Paenibacillaceae</taxon>
        <taxon>Paenibacillus</taxon>
    </lineage>
</organism>
<gene>
    <name evidence="1" type="ORF">HPT30_00855</name>
</gene>
<proteinExistence type="predicted"/>